<name>A0ABQ7G721_DUNSA</name>
<sequence length="159" mass="17661">MFCSRALFVVFKTTGGKAWNPPTGLRPLTETQKRNRRKNIEQTLKNNSVLKMAAAQQPEVPTRLYKPLPNFQLLWMRKKLDKAREIIAWREGNSASPASSVHGLGMSLPGQRASTLLRQPQQALSSKPQLPYAMRVKSLADQLAGRLSSGSSRSSSSSR</sequence>
<protein>
    <recommendedName>
        <fullName evidence="3">Encoded protein</fullName>
    </recommendedName>
</protein>
<accession>A0ABQ7G721</accession>
<evidence type="ECO:0000313" key="2">
    <source>
        <dbReference type="Proteomes" id="UP000815325"/>
    </source>
</evidence>
<dbReference type="EMBL" id="MU070048">
    <property type="protein sequence ID" value="KAF5830384.1"/>
    <property type="molecule type" value="Genomic_DNA"/>
</dbReference>
<keyword evidence="2" id="KW-1185">Reference proteome</keyword>
<comment type="caution">
    <text evidence="1">The sequence shown here is derived from an EMBL/GenBank/DDBJ whole genome shotgun (WGS) entry which is preliminary data.</text>
</comment>
<evidence type="ECO:0000313" key="1">
    <source>
        <dbReference type="EMBL" id="KAF5830384.1"/>
    </source>
</evidence>
<organism evidence="1 2">
    <name type="scientific">Dunaliella salina</name>
    <name type="common">Green alga</name>
    <name type="synonym">Protococcus salinus</name>
    <dbReference type="NCBI Taxonomy" id="3046"/>
    <lineage>
        <taxon>Eukaryota</taxon>
        <taxon>Viridiplantae</taxon>
        <taxon>Chlorophyta</taxon>
        <taxon>core chlorophytes</taxon>
        <taxon>Chlorophyceae</taxon>
        <taxon>CS clade</taxon>
        <taxon>Chlamydomonadales</taxon>
        <taxon>Dunaliellaceae</taxon>
        <taxon>Dunaliella</taxon>
    </lineage>
</organism>
<gene>
    <name evidence="1" type="ORF">DUNSADRAFT_14666</name>
</gene>
<proteinExistence type="predicted"/>
<dbReference type="Proteomes" id="UP000815325">
    <property type="component" value="Unassembled WGS sequence"/>
</dbReference>
<evidence type="ECO:0008006" key="3">
    <source>
        <dbReference type="Google" id="ProtNLM"/>
    </source>
</evidence>
<reference evidence="1" key="1">
    <citation type="submission" date="2017-08" db="EMBL/GenBank/DDBJ databases">
        <authorList>
            <person name="Polle J.E."/>
            <person name="Barry K."/>
            <person name="Cushman J."/>
            <person name="Schmutz J."/>
            <person name="Tran D."/>
            <person name="Hathwaick L.T."/>
            <person name="Yim W.C."/>
            <person name="Jenkins J."/>
            <person name="Mckie-Krisberg Z.M."/>
            <person name="Prochnik S."/>
            <person name="Lindquist E."/>
            <person name="Dockter R.B."/>
            <person name="Adam C."/>
            <person name="Molina H."/>
            <person name="Bunkerborg J."/>
            <person name="Jin E."/>
            <person name="Buchheim M."/>
            <person name="Magnuson J."/>
        </authorList>
    </citation>
    <scope>NUCLEOTIDE SEQUENCE</scope>
    <source>
        <strain evidence="1">CCAP 19/18</strain>
    </source>
</reference>